<dbReference type="InterPro" id="IPR002355">
    <property type="entry name" value="Cu_oxidase_Cu_BS"/>
</dbReference>
<dbReference type="GO" id="GO:0005507">
    <property type="term" value="F:copper ion binding"/>
    <property type="evidence" value="ECO:0007669"/>
    <property type="project" value="InterPro"/>
</dbReference>
<evidence type="ECO:0000256" key="1">
    <source>
        <dbReference type="ARBA" id="ARBA00022723"/>
    </source>
</evidence>
<evidence type="ECO:0000313" key="6">
    <source>
        <dbReference type="EMBL" id="TCB60327.1"/>
    </source>
</evidence>
<dbReference type="EMBL" id="SJOA01000005">
    <property type="protein sequence ID" value="TCB60327.1"/>
    <property type="molecule type" value="Genomic_DNA"/>
</dbReference>
<gene>
    <name evidence="6" type="ORF">E0H85_06030</name>
</gene>
<evidence type="ECO:0000259" key="5">
    <source>
        <dbReference type="Pfam" id="PF07732"/>
    </source>
</evidence>
<keyword evidence="1" id="KW-0479">Metal-binding</keyword>
<dbReference type="PANTHER" id="PTHR11709">
    <property type="entry name" value="MULTI-COPPER OXIDASE"/>
    <property type="match status" value="1"/>
</dbReference>
<feature type="domain" description="Plastocyanin-like" evidence="5">
    <location>
        <begin position="166"/>
        <end position="236"/>
    </location>
</feature>
<dbReference type="SUPFAM" id="SSF49503">
    <property type="entry name" value="Cupredoxins"/>
    <property type="match status" value="2"/>
</dbReference>
<evidence type="ECO:0000256" key="2">
    <source>
        <dbReference type="ARBA" id="ARBA00023002"/>
    </source>
</evidence>
<evidence type="ECO:0000256" key="3">
    <source>
        <dbReference type="SAM" id="MobiDB-lite"/>
    </source>
</evidence>
<dbReference type="Pfam" id="PF07731">
    <property type="entry name" value="Cu-oxidase_2"/>
    <property type="match status" value="1"/>
</dbReference>
<dbReference type="Pfam" id="PF07732">
    <property type="entry name" value="Cu-oxidase_3"/>
    <property type="match status" value="1"/>
</dbReference>
<feature type="compositionally biased region" description="Pro residues" evidence="3">
    <location>
        <begin position="45"/>
        <end position="57"/>
    </location>
</feature>
<accession>A0A4V2LPY0</accession>
<comment type="caution">
    <text evidence="6">The sequence shown here is derived from an EMBL/GenBank/DDBJ whole genome shotgun (WGS) entry which is preliminary data.</text>
</comment>
<organism evidence="6 7">
    <name type="scientific">Acinetobacter terrae</name>
    <dbReference type="NCBI Taxonomy" id="2731247"/>
    <lineage>
        <taxon>Bacteria</taxon>
        <taxon>Pseudomonadati</taxon>
        <taxon>Pseudomonadota</taxon>
        <taxon>Gammaproteobacteria</taxon>
        <taxon>Moraxellales</taxon>
        <taxon>Moraxellaceae</taxon>
        <taxon>Acinetobacter</taxon>
        <taxon>Acinetobacter Taxon 24</taxon>
    </lineage>
</organism>
<dbReference type="GO" id="GO:0016491">
    <property type="term" value="F:oxidoreductase activity"/>
    <property type="evidence" value="ECO:0007669"/>
    <property type="project" value="UniProtKB-KW"/>
</dbReference>
<dbReference type="OrthoDB" id="9757546at2"/>
<reference evidence="6 7" key="1">
    <citation type="submission" date="2019-02" db="EMBL/GenBank/DDBJ databases">
        <title>High diversity of culturable Acinetobacter species in natural soil and water ecosystems.</title>
        <authorList>
            <person name="Radolfova-Krizova L."/>
            <person name="Nemec A."/>
        </authorList>
    </citation>
    <scope>NUCLEOTIDE SEQUENCE [LARGE SCALE GENOMIC DNA]</scope>
    <source>
        <strain evidence="6 7">ANC 4281</strain>
    </source>
</reference>
<dbReference type="Proteomes" id="UP000291380">
    <property type="component" value="Unassembled WGS sequence"/>
</dbReference>
<evidence type="ECO:0000313" key="7">
    <source>
        <dbReference type="Proteomes" id="UP000291380"/>
    </source>
</evidence>
<feature type="region of interest" description="Disordered" evidence="3">
    <location>
        <begin position="26"/>
        <end position="68"/>
    </location>
</feature>
<dbReference type="Gene3D" id="2.60.40.420">
    <property type="entry name" value="Cupredoxins - blue copper proteins"/>
    <property type="match status" value="3"/>
</dbReference>
<feature type="domain" description="Plastocyanin-like" evidence="4">
    <location>
        <begin position="574"/>
        <end position="690"/>
    </location>
</feature>
<feature type="compositionally biased region" description="Low complexity" evidence="3">
    <location>
        <begin position="26"/>
        <end position="44"/>
    </location>
</feature>
<dbReference type="CDD" id="cd13853">
    <property type="entry name" value="CuRO_1_Tth-MCO_like"/>
    <property type="match status" value="1"/>
</dbReference>
<dbReference type="InterPro" id="IPR045087">
    <property type="entry name" value="Cu-oxidase_fam"/>
</dbReference>
<dbReference type="PANTHER" id="PTHR11709:SF518">
    <property type="entry name" value="MULTICOPPER OXIDASE"/>
    <property type="match status" value="1"/>
</dbReference>
<proteinExistence type="predicted"/>
<name>A0A4V2LPY0_9GAMM</name>
<dbReference type="InterPro" id="IPR011707">
    <property type="entry name" value="Cu-oxidase-like_N"/>
</dbReference>
<dbReference type="InterPro" id="IPR011706">
    <property type="entry name" value="Cu-oxidase_C"/>
</dbReference>
<protein>
    <recommendedName>
        <fullName evidence="8">Multicopper oxidase family protein</fullName>
    </recommendedName>
</protein>
<evidence type="ECO:0000259" key="4">
    <source>
        <dbReference type="Pfam" id="PF07731"/>
    </source>
</evidence>
<sequence>MLQIAIIGVIAAVIAVLISSWNGGKNPSNPSHPSNPSNPSNPSHPSNPPKPSHPVPTAPDTVISNPPLLQKNAKGKHELIVAYKLNKLYNPNTKLWDPVFLRGYLTKPSLFDKKKAYAEDILVGPQIRVKQGQTLQINLNNQLPAESKETCPDKMDNVNEPHCFSTTNIHTHGFWVSPQGNSDNVFLKFKPQEKFDYQFKMEPNHPAGTYWYHAHLHGSTAIQVSSGMAGALIVEGSRVPKVKNGKITETGDMDILWKDKAKNSYQNEKIVLFQQIQYKKCTELDDDKCIPGILEDYVGLANPGSWGAGLYYTSINGKVLGEMKVEQNQFNRWRMIHGGVRDTIGLMIKELPDSKKYTAEQTIKACSEYQTTDKKAEFDKLKSLTVNTIAQDGLTMNQIQTRTLSVFQPGYRQDAMVAFPTTNKYCIYDTKLNVDDQINAPLSTGQTTPQLAPGNPLNAQLIGWVNVNASKLKQQTAAQYLKDQAQKMGLSKEIQTQLSQHNLSAFTDHASLMTAEVDKLIENRPQQFSALSLSFGAGGIKFGFRHIKEDVSPPTIPPISFGDFFDGEGAVEGEYVRQLQIGKIDEWELTSDLAGHPFHIHVNPFQIVKILKTVGDKEIDVSDTAPDPNDNNLDDVQYRGLKGQFKDTIFVKQGYRVIVRSHYKKFEGDFVQHCHILDHEDQGMMETVRVCGGKFPCNSPLPTSSHH</sequence>
<keyword evidence="2" id="KW-0560">Oxidoreductase</keyword>
<dbReference type="AlphaFoldDB" id="A0A4V2LPY0"/>
<dbReference type="PROSITE" id="PS00080">
    <property type="entry name" value="MULTICOPPER_OXIDASE2"/>
    <property type="match status" value="1"/>
</dbReference>
<evidence type="ECO:0008006" key="8">
    <source>
        <dbReference type="Google" id="ProtNLM"/>
    </source>
</evidence>
<dbReference type="RefSeq" id="WP_131270894.1">
    <property type="nucleotide sequence ID" value="NZ_SJOA01000005.1"/>
</dbReference>
<dbReference type="InterPro" id="IPR008972">
    <property type="entry name" value="Cupredoxin"/>
</dbReference>